<dbReference type="RefSeq" id="WP_243108528.1">
    <property type="nucleotide sequence ID" value="NZ_CALCQM010000016.1"/>
</dbReference>
<name>A0A4V3CSB0_9FIRM</name>
<gene>
    <name evidence="2" type="ORF">EV211_10399</name>
</gene>
<dbReference type="PANTHER" id="PTHR34215:SF1">
    <property type="entry name" value="YLXR DOMAIN-CONTAINING PROTEIN"/>
    <property type="match status" value="1"/>
</dbReference>
<dbReference type="InterPro" id="IPR037465">
    <property type="entry name" value="YlxR"/>
</dbReference>
<comment type="caution">
    <text evidence="2">The sequence shown here is derived from an EMBL/GenBank/DDBJ whole genome shotgun (WGS) entry which is preliminary data.</text>
</comment>
<dbReference type="Gene3D" id="3.30.1230.10">
    <property type="entry name" value="YlxR-like"/>
    <property type="match status" value="1"/>
</dbReference>
<evidence type="ECO:0000259" key="1">
    <source>
        <dbReference type="Pfam" id="PF04296"/>
    </source>
</evidence>
<keyword evidence="3" id="KW-1185">Reference proteome</keyword>
<accession>A0A4V3CSB0</accession>
<dbReference type="NCBIfam" id="NF047356">
    <property type="entry name" value="RNA_bind_RnpM"/>
    <property type="match status" value="1"/>
</dbReference>
<dbReference type="PANTHER" id="PTHR34215">
    <property type="entry name" value="BLL0784 PROTEIN"/>
    <property type="match status" value="1"/>
</dbReference>
<dbReference type="Pfam" id="PF04296">
    <property type="entry name" value="YlxR"/>
    <property type="match status" value="1"/>
</dbReference>
<dbReference type="Proteomes" id="UP000295500">
    <property type="component" value="Unassembled WGS sequence"/>
</dbReference>
<proteinExistence type="predicted"/>
<reference evidence="2 3" key="1">
    <citation type="submission" date="2019-03" db="EMBL/GenBank/DDBJ databases">
        <title>Genomic Encyclopedia of Type Strains, Phase IV (KMG-IV): sequencing the most valuable type-strain genomes for metagenomic binning, comparative biology and taxonomic classification.</title>
        <authorList>
            <person name="Goeker M."/>
        </authorList>
    </citation>
    <scope>NUCLEOTIDE SEQUENCE [LARGE SCALE GENOMIC DNA]</scope>
    <source>
        <strain evidence="2 3">DSM 28287</strain>
    </source>
</reference>
<dbReference type="AlphaFoldDB" id="A0A4V3CSB0"/>
<evidence type="ECO:0000313" key="2">
    <source>
        <dbReference type="EMBL" id="TDP59672.1"/>
    </source>
</evidence>
<dbReference type="CDD" id="cd00279">
    <property type="entry name" value="YlxR"/>
    <property type="match status" value="1"/>
</dbReference>
<protein>
    <recommendedName>
        <fullName evidence="1">YlxR domain-containing protein</fullName>
    </recommendedName>
</protein>
<dbReference type="InterPro" id="IPR035931">
    <property type="entry name" value="YlxR-like_sf"/>
</dbReference>
<dbReference type="InterPro" id="IPR007393">
    <property type="entry name" value="YlxR_dom"/>
</dbReference>
<feature type="domain" description="YlxR" evidence="1">
    <location>
        <begin position="15"/>
        <end position="86"/>
    </location>
</feature>
<dbReference type="EMBL" id="SNXO01000003">
    <property type="protein sequence ID" value="TDP59672.1"/>
    <property type="molecule type" value="Genomic_DNA"/>
</dbReference>
<organism evidence="2 3">
    <name type="scientific">Aminicella lysinilytica</name>
    <dbReference type="NCBI Taxonomy" id="433323"/>
    <lineage>
        <taxon>Bacteria</taxon>
        <taxon>Bacillati</taxon>
        <taxon>Bacillota</taxon>
        <taxon>Clostridia</taxon>
        <taxon>Peptostreptococcales</taxon>
        <taxon>Anaerovoracaceae</taxon>
        <taxon>Aminicella</taxon>
    </lineage>
</organism>
<dbReference type="SUPFAM" id="SSF64376">
    <property type="entry name" value="YlxR-like"/>
    <property type="match status" value="1"/>
</dbReference>
<evidence type="ECO:0000313" key="3">
    <source>
        <dbReference type="Proteomes" id="UP000295500"/>
    </source>
</evidence>
<sequence>MSQKKSSDNFKKPMRRCIGCMESKPKDELVRIAYYEGDLTVDASGRAKGRGVYLCRNAECMELAQKKNALQRNFKTNFDKETINRIFEELRHVE</sequence>